<dbReference type="PROSITE" id="PS00022">
    <property type="entry name" value="EGF_1"/>
    <property type="match status" value="2"/>
</dbReference>
<dbReference type="PROSITE" id="PS01186">
    <property type="entry name" value="EGF_2"/>
    <property type="match status" value="2"/>
</dbReference>
<dbReference type="SMART" id="SM00832">
    <property type="entry name" value="C8"/>
    <property type="match status" value="1"/>
</dbReference>
<dbReference type="InterPro" id="IPR036084">
    <property type="entry name" value="Ser_inhib-like_sf"/>
</dbReference>
<comment type="caution">
    <text evidence="6">Lacks conserved residue(s) required for the propagation of feature annotation.</text>
</comment>
<dbReference type="Pfam" id="PF00094">
    <property type="entry name" value="VWD"/>
    <property type="match status" value="1"/>
</dbReference>
<feature type="disulfide bond" evidence="6">
    <location>
        <begin position="599"/>
        <end position="608"/>
    </location>
</feature>
<evidence type="ECO:0000313" key="11">
    <source>
        <dbReference type="EMBL" id="VDM47608.1"/>
    </source>
</evidence>
<feature type="domain" description="EGF-like" evidence="8">
    <location>
        <begin position="569"/>
        <end position="609"/>
    </location>
</feature>
<accession>A0A183V6B7</accession>
<dbReference type="WBParaSite" id="TCNE_0001628801-mRNA-1">
    <property type="protein sequence ID" value="TCNE_0001628801-mRNA-1"/>
    <property type="gene ID" value="TCNE_0001628801"/>
</dbReference>
<evidence type="ECO:0000259" key="9">
    <source>
        <dbReference type="PROSITE" id="PS51233"/>
    </source>
</evidence>
<evidence type="ECO:0000259" key="10">
    <source>
        <dbReference type="PROSITE" id="PS51406"/>
    </source>
</evidence>
<dbReference type="NCBIfam" id="NF040941">
    <property type="entry name" value="GGGWT_bact"/>
    <property type="match status" value="1"/>
</dbReference>
<dbReference type="PROSITE" id="PS00010">
    <property type="entry name" value="ASX_HYDROXYL"/>
    <property type="match status" value="1"/>
</dbReference>
<feature type="chain" id="PRO_5044553638" evidence="7">
    <location>
        <begin position="18"/>
        <end position="856"/>
    </location>
</feature>
<evidence type="ECO:0000256" key="3">
    <source>
        <dbReference type="ARBA" id="ARBA00022900"/>
    </source>
</evidence>
<feature type="domain" description="VWFD" evidence="9">
    <location>
        <begin position="142"/>
        <end position="327"/>
    </location>
</feature>
<name>A0A183V6B7_TOXCA</name>
<keyword evidence="3" id="KW-0722">Serine protease inhibitor</keyword>
<dbReference type="PROSITE" id="PS50026">
    <property type="entry name" value="EGF_3"/>
    <property type="match status" value="2"/>
</dbReference>
<dbReference type="InterPro" id="IPR001846">
    <property type="entry name" value="VWF_type-D"/>
</dbReference>
<dbReference type="Proteomes" id="UP000050794">
    <property type="component" value="Unassembled WGS sequence"/>
</dbReference>
<reference evidence="13" key="1">
    <citation type="submission" date="2016-06" db="UniProtKB">
        <authorList>
            <consortium name="WormBaseParasite"/>
        </authorList>
    </citation>
    <scope>IDENTIFICATION</scope>
</reference>
<dbReference type="InterPro" id="IPR001881">
    <property type="entry name" value="EGF-like_Ca-bd_dom"/>
</dbReference>
<keyword evidence="6" id="KW-0245">EGF-like domain</keyword>
<evidence type="ECO:0000256" key="6">
    <source>
        <dbReference type="PROSITE-ProRule" id="PRU00076"/>
    </source>
</evidence>
<evidence type="ECO:0000259" key="8">
    <source>
        <dbReference type="PROSITE" id="PS50026"/>
    </source>
</evidence>
<protein>
    <submittedName>
        <fullName evidence="13">IgGFc-binding protein-like</fullName>
    </submittedName>
</protein>
<dbReference type="PROSITE" id="PS51233">
    <property type="entry name" value="VWFD"/>
    <property type="match status" value="1"/>
</dbReference>
<evidence type="ECO:0000256" key="7">
    <source>
        <dbReference type="SAM" id="SignalP"/>
    </source>
</evidence>
<dbReference type="SMART" id="SM00216">
    <property type="entry name" value="VWD"/>
    <property type="match status" value="1"/>
</dbReference>
<keyword evidence="2 7" id="KW-0732">Signal</keyword>
<comment type="subcellular location">
    <subcellularLocation>
        <location evidence="1">Membrane</location>
    </subcellularLocation>
</comment>
<dbReference type="PANTHER" id="PTHR46160:SF9">
    <property type="entry name" value="PROTEIN PRY2-RELATED"/>
    <property type="match status" value="1"/>
</dbReference>
<dbReference type="InterPro" id="IPR002181">
    <property type="entry name" value="Fibrinogen_a/b/g_C_dom"/>
</dbReference>
<evidence type="ECO:0000256" key="2">
    <source>
        <dbReference type="ARBA" id="ARBA00022729"/>
    </source>
</evidence>
<dbReference type="InterPro" id="IPR000742">
    <property type="entry name" value="EGF"/>
</dbReference>
<dbReference type="SMART" id="SM00181">
    <property type="entry name" value="EGF"/>
    <property type="match status" value="5"/>
</dbReference>
<evidence type="ECO:0000313" key="12">
    <source>
        <dbReference type="Proteomes" id="UP000050794"/>
    </source>
</evidence>
<evidence type="ECO:0000256" key="4">
    <source>
        <dbReference type="ARBA" id="ARBA00023136"/>
    </source>
</evidence>
<dbReference type="InterPro" id="IPR014853">
    <property type="entry name" value="VWF/SSPO/ZAN-like_Cys-rich_dom"/>
</dbReference>
<dbReference type="SUPFAM" id="SSF57196">
    <property type="entry name" value="EGF/Laminin"/>
    <property type="match status" value="2"/>
</dbReference>
<dbReference type="SMART" id="SM00179">
    <property type="entry name" value="EGF_CA"/>
    <property type="match status" value="2"/>
</dbReference>
<dbReference type="SUPFAM" id="SSF56496">
    <property type="entry name" value="Fibrinogen C-terminal domain-like"/>
    <property type="match status" value="1"/>
</dbReference>
<dbReference type="GO" id="GO:0016020">
    <property type="term" value="C:membrane"/>
    <property type="evidence" value="ECO:0007669"/>
    <property type="project" value="UniProtKB-SubCell"/>
</dbReference>
<reference evidence="11 12" key="2">
    <citation type="submission" date="2018-11" db="EMBL/GenBank/DDBJ databases">
        <authorList>
            <consortium name="Pathogen Informatics"/>
        </authorList>
    </citation>
    <scope>NUCLEOTIDE SEQUENCE [LARGE SCALE GENOMIC DNA]</scope>
</reference>
<proteinExistence type="predicted"/>
<dbReference type="GO" id="GO:0004867">
    <property type="term" value="F:serine-type endopeptidase inhibitor activity"/>
    <property type="evidence" value="ECO:0007669"/>
    <property type="project" value="UniProtKB-KW"/>
</dbReference>
<dbReference type="SMART" id="SM00186">
    <property type="entry name" value="FBG"/>
    <property type="match status" value="1"/>
</dbReference>
<dbReference type="InterPro" id="IPR014716">
    <property type="entry name" value="Fibrinogen_a/b/g_C_1"/>
</dbReference>
<evidence type="ECO:0000256" key="5">
    <source>
        <dbReference type="ARBA" id="ARBA00023157"/>
    </source>
</evidence>
<feature type="domain" description="Fibrinogen C-terminal" evidence="10">
    <location>
        <begin position="608"/>
        <end position="815"/>
    </location>
</feature>
<dbReference type="CDD" id="cd00054">
    <property type="entry name" value="EGF_CA"/>
    <property type="match status" value="1"/>
</dbReference>
<dbReference type="Gene3D" id="2.10.25.10">
    <property type="entry name" value="Laminin"/>
    <property type="match status" value="4"/>
</dbReference>
<dbReference type="SUPFAM" id="SSF57567">
    <property type="entry name" value="Serine protease inhibitors"/>
    <property type="match status" value="1"/>
</dbReference>
<dbReference type="AlphaFoldDB" id="A0A183V6B7"/>
<dbReference type="Pfam" id="PF00147">
    <property type="entry name" value="Fibrinogen_C"/>
    <property type="match status" value="1"/>
</dbReference>
<dbReference type="InterPro" id="IPR002919">
    <property type="entry name" value="TIL_dom"/>
</dbReference>
<evidence type="ECO:0000313" key="13">
    <source>
        <dbReference type="WBParaSite" id="TCNE_0001628801-mRNA-1"/>
    </source>
</evidence>
<dbReference type="Pfam" id="PF01826">
    <property type="entry name" value="TIL"/>
    <property type="match status" value="1"/>
</dbReference>
<evidence type="ECO:0000256" key="1">
    <source>
        <dbReference type="ARBA" id="ARBA00004370"/>
    </source>
</evidence>
<dbReference type="InterPro" id="IPR036056">
    <property type="entry name" value="Fibrinogen-like_C"/>
</dbReference>
<dbReference type="EMBL" id="UYWY01023471">
    <property type="protein sequence ID" value="VDM47608.1"/>
    <property type="molecule type" value="Genomic_DNA"/>
</dbReference>
<keyword evidence="5 6" id="KW-1015">Disulfide bond</keyword>
<dbReference type="GO" id="GO:0005509">
    <property type="term" value="F:calcium ion binding"/>
    <property type="evidence" value="ECO:0007669"/>
    <property type="project" value="InterPro"/>
</dbReference>
<feature type="domain" description="EGF-like" evidence="8">
    <location>
        <begin position="61"/>
        <end position="98"/>
    </location>
</feature>
<dbReference type="PROSITE" id="PS51406">
    <property type="entry name" value="FIBRINOGEN_C_2"/>
    <property type="match status" value="1"/>
</dbReference>
<dbReference type="Gene3D" id="3.90.215.10">
    <property type="entry name" value="Gamma Fibrinogen, chain A, domain 1"/>
    <property type="match status" value="1"/>
</dbReference>
<keyword evidence="3" id="KW-0646">Protease inhibitor</keyword>
<gene>
    <name evidence="11" type="ORF">TCNE_LOCUS16287</name>
</gene>
<dbReference type="InterPro" id="IPR052749">
    <property type="entry name" value="Alpha-tectorin"/>
</dbReference>
<feature type="signal peptide" evidence="7">
    <location>
        <begin position="1"/>
        <end position="17"/>
    </location>
</feature>
<organism evidence="12 13">
    <name type="scientific">Toxocara canis</name>
    <name type="common">Canine roundworm</name>
    <dbReference type="NCBI Taxonomy" id="6265"/>
    <lineage>
        <taxon>Eukaryota</taxon>
        <taxon>Metazoa</taxon>
        <taxon>Ecdysozoa</taxon>
        <taxon>Nematoda</taxon>
        <taxon>Chromadorea</taxon>
        <taxon>Rhabditida</taxon>
        <taxon>Spirurina</taxon>
        <taxon>Ascaridomorpha</taxon>
        <taxon>Ascaridoidea</taxon>
        <taxon>Toxocaridae</taxon>
        <taxon>Toxocara</taxon>
    </lineage>
</organism>
<keyword evidence="4" id="KW-0472">Membrane</keyword>
<sequence length="856" mass="95714">MILTTLLLFGCVLYALAWQETNPDQFCDGSTLDCRSHKEISHMIRELREENRNLREAVNTNCTVCWSAPCLNGGSCVPIDYSKYRCECPGDYGGHDCQTHIECKKNSCGKNTDCYVANHQINCVCKLGYSGNPTYGCNMRTVQACMTGDPHYTTFDGQRYEYQGTCPYVFAQPCNGAFPPPYAYFSVKAKNELSYKMAHVSTVSEVEVEMYGQRIHVDSKYNLYVNGVRTLMPFNYPSKSNPKISVDYAWSKVTIKNDQFIEVTFGQGWLCIQIPDVPMLQGNNTLCGLAGNRDSNCKDDFRKRDGSVYTNVTSCSNRNKIFTEVYGDTWITKDFLPLQTNTACLTGQEVHNESLNCDLIAVKQQCENILNAEVGKGPFAACQGLGNQTIENAYENCVFDVCSSSEQLCKSMTTFAKICQTSLPNTPLDWRRALNCPELHCPLHSKPAPCATGCPATCTNPDYSESCLRGCAEGCECEPGYVLDTSNPTDTKCIPLDQCGCVDPNGNPHGPNDRWLTQNCTQLNYCSGGTYHYRSNPCSRYSYCGIDETHAHKCFCNKGFIGDGYNCTDIDECLDKTKCSADQGKGKCINTPGSYKCECNGYFGGEECAYYLPARHCADLYVYHNKTKDGVYTINPPYTYDGKPAFTPLTVYCDMTTSGGGWTLMSNSLSNSMANKTLKNYVAGFGNPSTMDVWIGLDLLNGMTNEVNTSLRLNLHRCKRNNKPELKSYCTYPYFKVLESKKGYAVVIPEECSGSENIYFDGWARWDLSGIGPVFLAYDNDNSIAHCSATYMYTGWWYDTSQRCGSANLNGVRYKCTDQPPVDTLAYYLRWNGNPLSEAQLFLRPTLYPNYDPHKH</sequence>
<dbReference type="PANTHER" id="PTHR46160">
    <property type="entry name" value="ALPHA-TECTORIN-RELATED"/>
    <property type="match status" value="1"/>
</dbReference>
<feature type="disulfide bond" evidence="6">
    <location>
        <begin position="88"/>
        <end position="97"/>
    </location>
</feature>
<keyword evidence="12" id="KW-1185">Reference proteome</keyword>
<dbReference type="CDD" id="cd19941">
    <property type="entry name" value="TIL"/>
    <property type="match status" value="1"/>
</dbReference>
<dbReference type="InterPro" id="IPR000152">
    <property type="entry name" value="EGF-type_Asp/Asn_hydroxyl_site"/>
</dbReference>